<evidence type="ECO:0000256" key="1">
    <source>
        <dbReference type="ARBA" id="ARBA00004383"/>
    </source>
</evidence>
<comment type="similarity">
    <text evidence="2">Belongs to the TonB family.</text>
</comment>
<keyword evidence="5" id="KW-0997">Cell inner membrane</keyword>
<keyword evidence="6" id="KW-0812">Transmembrane</keyword>
<evidence type="ECO:0000259" key="10">
    <source>
        <dbReference type="Pfam" id="PF03544"/>
    </source>
</evidence>
<dbReference type="InterPro" id="IPR051045">
    <property type="entry name" value="TonB-dependent_transducer"/>
</dbReference>
<keyword evidence="9" id="KW-0472">Membrane</keyword>
<dbReference type="Proteomes" id="UP000228535">
    <property type="component" value="Unassembled WGS sequence"/>
</dbReference>
<gene>
    <name evidence="11" type="ORF">CLV45_3710</name>
</gene>
<dbReference type="Gene3D" id="3.30.1150.10">
    <property type="match status" value="1"/>
</dbReference>
<accession>A0A2M9B523</accession>
<dbReference type="GO" id="GO:0031992">
    <property type="term" value="F:energy transducer activity"/>
    <property type="evidence" value="ECO:0007669"/>
    <property type="project" value="TreeGrafter"/>
</dbReference>
<evidence type="ECO:0000256" key="4">
    <source>
        <dbReference type="ARBA" id="ARBA00022475"/>
    </source>
</evidence>
<dbReference type="NCBIfam" id="TIGR01352">
    <property type="entry name" value="tonB_Cterm"/>
    <property type="match status" value="1"/>
</dbReference>
<comment type="subcellular location">
    <subcellularLocation>
        <location evidence="1">Cell inner membrane</location>
        <topology evidence="1">Single-pass membrane protein</topology>
        <orientation evidence="1">Periplasmic side</orientation>
    </subcellularLocation>
</comment>
<evidence type="ECO:0000256" key="9">
    <source>
        <dbReference type="ARBA" id="ARBA00023136"/>
    </source>
</evidence>
<evidence type="ECO:0000256" key="8">
    <source>
        <dbReference type="ARBA" id="ARBA00022989"/>
    </source>
</evidence>
<organism evidence="11 12">
    <name type="scientific">Hymenobacter chitinivorans DSM 11115</name>
    <dbReference type="NCBI Taxonomy" id="1121954"/>
    <lineage>
        <taxon>Bacteria</taxon>
        <taxon>Pseudomonadati</taxon>
        <taxon>Bacteroidota</taxon>
        <taxon>Cytophagia</taxon>
        <taxon>Cytophagales</taxon>
        <taxon>Hymenobacteraceae</taxon>
        <taxon>Hymenobacter</taxon>
    </lineage>
</organism>
<feature type="domain" description="TonB C-terminal" evidence="10">
    <location>
        <begin position="183"/>
        <end position="254"/>
    </location>
</feature>
<evidence type="ECO:0000256" key="7">
    <source>
        <dbReference type="ARBA" id="ARBA00022927"/>
    </source>
</evidence>
<evidence type="ECO:0000256" key="2">
    <source>
        <dbReference type="ARBA" id="ARBA00006555"/>
    </source>
</evidence>
<keyword evidence="8" id="KW-1133">Transmembrane helix</keyword>
<dbReference type="GO" id="GO:0055085">
    <property type="term" value="P:transmembrane transport"/>
    <property type="evidence" value="ECO:0007669"/>
    <property type="project" value="InterPro"/>
</dbReference>
<evidence type="ECO:0000256" key="5">
    <source>
        <dbReference type="ARBA" id="ARBA00022519"/>
    </source>
</evidence>
<dbReference type="InterPro" id="IPR006260">
    <property type="entry name" value="TonB/TolA_C"/>
</dbReference>
<evidence type="ECO:0000313" key="11">
    <source>
        <dbReference type="EMBL" id="PJJ53052.1"/>
    </source>
</evidence>
<dbReference type="PANTHER" id="PTHR33446:SF2">
    <property type="entry name" value="PROTEIN TONB"/>
    <property type="match status" value="1"/>
</dbReference>
<reference evidence="11 12" key="1">
    <citation type="submission" date="2017-11" db="EMBL/GenBank/DDBJ databases">
        <title>Genomic Encyclopedia of Archaeal and Bacterial Type Strains, Phase II (KMG-II): From Individual Species to Whole Genera.</title>
        <authorList>
            <person name="Goeker M."/>
        </authorList>
    </citation>
    <scope>NUCLEOTIDE SEQUENCE [LARGE SCALE GENOMIC DNA]</scope>
    <source>
        <strain evidence="11 12">DSM 11115</strain>
    </source>
</reference>
<evidence type="ECO:0000313" key="12">
    <source>
        <dbReference type="Proteomes" id="UP000228535"/>
    </source>
</evidence>
<dbReference type="EMBL" id="PGFA01000003">
    <property type="protein sequence ID" value="PJJ53052.1"/>
    <property type="molecule type" value="Genomic_DNA"/>
</dbReference>
<dbReference type="OrthoDB" id="1039448at2"/>
<dbReference type="GO" id="GO:0015031">
    <property type="term" value="P:protein transport"/>
    <property type="evidence" value="ECO:0007669"/>
    <property type="project" value="UniProtKB-KW"/>
</dbReference>
<keyword evidence="3" id="KW-0813">Transport</keyword>
<keyword evidence="7" id="KW-0653">Protein transport</keyword>
<evidence type="ECO:0000256" key="6">
    <source>
        <dbReference type="ARBA" id="ARBA00022692"/>
    </source>
</evidence>
<sequence>MLALPLLNVRLNACSEDWQQMTPTAQGRHCRSCDREVVDLTAATHADLLVARAASPDGRVCGRLRREQLAPAPRLGARLRRFVVALVLVCGLGLTSGEAWAQVRKATTAHKPAARKPVTRKPPPDVEAVTELSGDLIIDVPEPEPVAATGPKVYTYVEQMPQFKDGGWAGLLDFIKRNQQWPAAASVEAEGKVFVKFIIDKTGPIRDAEVLKSPDPTLNAEALRLVQLLDGKFVPGRQNGQAVDVYYTIPVTFQIK</sequence>
<dbReference type="SUPFAM" id="SSF74653">
    <property type="entry name" value="TolA/TonB C-terminal domain"/>
    <property type="match status" value="1"/>
</dbReference>
<comment type="caution">
    <text evidence="11">The sequence shown here is derived from an EMBL/GenBank/DDBJ whole genome shotgun (WGS) entry which is preliminary data.</text>
</comment>
<dbReference type="PANTHER" id="PTHR33446">
    <property type="entry name" value="PROTEIN TONB-RELATED"/>
    <property type="match status" value="1"/>
</dbReference>
<dbReference type="AlphaFoldDB" id="A0A2M9B523"/>
<evidence type="ECO:0000256" key="3">
    <source>
        <dbReference type="ARBA" id="ARBA00022448"/>
    </source>
</evidence>
<keyword evidence="12" id="KW-1185">Reference proteome</keyword>
<proteinExistence type="inferred from homology"/>
<dbReference type="InterPro" id="IPR037682">
    <property type="entry name" value="TonB_C"/>
</dbReference>
<keyword evidence="4" id="KW-1003">Cell membrane</keyword>
<dbReference type="RefSeq" id="WP_157807640.1">
    <property type="nucleotide sequence ID" value="NZ_PGFA01000003.1"/>
</dbReference>
<protein>
    <submittedName>
        <fullName evidence="11">Protein TonB</fullName>
    </submittedName>
</protein>
<name>A0A2M9B523_9BACT</name>
<dbReference type="Pfam" id="PF03544">
    <property type="entry name" value="TonB_C"/>
    <property type="match status" value="1"/>
</dbReference>
<dbReference type="GO" id="GO:0098797">
    <property type="term" value="C:plasma membrane protein complex"/>
    <property type="evidence" value="ECO:0007669"/>
    <property type="project" value="TreeGrafter"/>
</dbReference>